<proteinExistence type="predicted"/>
<dbReference type="KEGG" id="ela:UCREL1_8568"/>
<name>M7SJH3_EUTLA</name>
<accession>M7SJH3</accession>
<dbReference type="HOGENOM" id="CLU_2346684_0_0_1"/>
<evidence type="ECO:0000313" key="1">
    <source>
        <dbReference type="EMBL" id="EMR64463.1"/>
    </source>
</evidence>
<dbReference type="OrthoDB" id="6359816at2759"/>
<organism evidence="1 2">
    <name type="scientific">Eutypa lata (strain UCR-EL1)</name>
    <name type="common">Grapevine dieback disease fungus</name>
    <name type="synonym">Eutypa armeniacae</name>
    <dbReference type="NCBI Taxonomy" id="1287681"/>
    <lineage>
        <taxon>Eukaryota</taxon>
        <taxon>Fungi</taxon>
        <taxon>Dikarya</taxon>
        <taxon>Ascomycota</taxon>
        <taxon>Pezizomycotina</taxon>
        <taxon>Sordariomycetes</taxon>
        <taxon>Xylariomycetidae</taxon>
        <taxon>Xylariales</taxon>
        <taxon>Diatrypaceae</taxon>
        <taxon>Eutypa</taxon>
    </lineage>
</organism>
<dbReference type="EMBL" id="KB707066">
    <property type="protein sequence ID" value="EMR64463.1"/>
    <property type="molecule type" value="Genomic_DNA"/>
</dbReference>
<dbReference type="STRING" id="1287681.M7SJH3"/>
<reference evidence="2" key="1">
    <citation type="journal article" date="2013" name="Genome Announc.">
        <title>Draft genome sequence of the grapevine dieback fungus Eutypa lata UCR-EL1.</title>
        <authorList>
            <person name="Blanco-Ulate B."/>
            <person name="Rolshausen P.E."/>
            <person name="Cantu D."/>
        </authorList>
    </citation>
    <scope>NUCLEOTIDE SEQUENCE [LARGE SCALE GENOMIC DNA]</scope>
    <source>
        <strain evidence="2">UCR-EL1</strain>
    </source>
</reference>
<dbReference type="AlphaFoldDB" id="M7SJH3"/>
<protein>
    <recommendedName>
        <fullName evidence="3">BTB domain-containing protein</fullName>
    </recommendedName>
</protein>
<dbReference type="Proteomes" id="UP000012174">
    <property type="component" value="Unassembled WGS sequence"/>
</dbReference>
<sequence>MATEKDVVFSEVPDMSVRGDHRGQVITALVGPERRCFEIHLLYLGDIILQGYDEESDEMVVEFPDEDPRAFNLLMDWQYNRAKLPRVPDLSRILPML</sequence>
<evidence type="ECO:0000313" key="2">
    <source>
        <dbReference type="Proteomes" id="UP000012174"/>
    </source>
</evidence>
<keyword evidence="2" id="KW-1185">Reference proteome</keyword>
<gene>
    <name evidence="1" type="ORF">UCREL1_8568</name>
</gene>
<evidence type="ECO:0008006" key="3">
    <source>
        <dbReference type="Google" id="ProtNLM"/>
    </source>
</evidence>